<feature type="domain" description="Nbr1 FW" evidence="5">
    <location>
        <begin position="742"/>
        <end position="842"/>
    </location>
</feature>
<dbReference type="Pfam" id="PF16158">
    <property type="entry name" value="N_BRCA1_IG"/>
    <property type="match status" value="4"/>
</dbReference>
<dbReference type="PANTHER" id="PTHR20930">
    <property type="entry name" value="OVARIAN CARCINOMA ANTIGEN CA125-RELATED"/>
    <property type="match status" value="1"/>
</dbReference>
<evidence type="ECO:0008006" key="7">
    <source>
        <dbReference type="Google" id="ProtNLM"/>
    </source>
</evidence>
<dbReference type="Gene3D" id="3.90.70.10">
    <property type="entry name" value="Cysteine proteinases"/>
    <property type="match status" value="1"/>
</dbReference>
<organism evidence="6">
    <name type="scientific">hydrothermal vent metagenome</name>
    <dbReference type="NCBI Taxonomy" id="652676"/>
    <lineage>
        <taxon>unclassified sequences</taxon>
        <taxon>metagenomes</taxon>
        <taxon>ecological metagenomes</taxon>
    </lineage>
</organism>
<evidence type="ECO:0000259" key="5">
    <source>
        <dbReference type="Pfam" id="PF16158"/>
    </source>
</evidence>
<dbReference type="Pfam" id="PF13529">
    <property type="entry name" value="Peptidase_C39_2"/>
    <property type="match status" value="1"/>
</dbReference>
<keyword evidence="2" id="KW-0326">Glycosidase</keyword>
<name>A0A3B0UUN4_9ZZZZ</name>
<dbReference type="InterPro" id="IPR013783">
    <property type="entry name" value="Ig-like_fold"/>
</dbReference>
<feature type="domain" description="Peptidase C39-like" evidence="4">
    <location>
        <begin position="867"/>
        <end position="988"/>
    </location>
</feature>
<dbReference type="InterPro" id="IPR017853">
    <property type="entry name" value="GH"/>
</dbReference>
<dbReference type="CDD" id="cd14947">
    <property type="entry name" value="NBR1_like"/>
    <property type="match status" value="4"/>
</dbReference>
<proteinExistence type="predicted"/>
<dbReference type="Gene3D" id="2.60.40.10">
    <property type="entry name" value="Immunoglobulins"/>
    <property type="match status" value="4"/>
</dbReference>
<evidence type="ECO:0000259" key="3">
    <source>
        <dbReference type="Pfam" id="PF00150"/>
    </source>
</evidence>
<dbReference type="InterPro" id="IPR001547">
    <property type="entry name" value="Glyco_hydro_5"/>
</dbReference>
<reference evidence="6" key="1">
    <citation type="submission" date="2018-06" db="EMBL/GenBank/DDBJ databases">
        <authorList>
            <person name="Zhirakovskaya E."/>
        </authorList>
    </citation>
    <scope>NUCLEOTIDE SEQUENCE</scope>
</reference>
<keyword evidence="1" id="KW-0378">Hydrolase</keyword>
<feature type="domain" description="Nbr1 FW" evidence="5">
    <location>
        <begin position="154"/>
        <end position="265"/>
    </location>
</feature>
<dbReference type="InterPro" id="IPR032350">
    <property type="entry name" value="Nbr1_FW"/>
</dbReference>
<dbReference type="GO" id="GO:0000272">
    <property type="term" value="P:polysaccharide catabolic process"/>
    <property type="evidence" value="ECO:0007669"/>
    <property type="project" value="InterPro"/>
</dbReference>
<feature type="domain" description="Glycoside hydrolase family 5" evidence="3">
    <location>
        <begin position="305"/>
        <end position="537"/>
    </location>
</feature>
<dbReference type="Gene3D" id="3.20.20.80">
    <property type="entry name" value="Glycosidases"/>
    <property type="match status" value="1"/>
</dbReference>
<feature type="domain" description="Nbr1 FW" evidence="5">
    <location>
        <begin position="618"/>
        <end position="720"/>
    </location>
</feature>
<sequence length="1063" mass="116870">MSTRTSINQAEADGFKTLGVNLDSVAAGTTFQATWGFKNTGTTTWDKNYRFVYTLTPHPETAAFKRSPLTSQTALPLGKSVKPGESVTVTLRFTAPSKAGTVATNWQLQAPDGQRFGPVRWMRLVVPETAASTGSAQAVTTLAYQTVSFNNSVANFNKMQPGQQFTAKWQLKNMGTAVWMGDFQVAYQNKAVADTQNRSLSRMGAPFVAPLRTLSGRERVQPGETVEIAMRLTAPTSVGAYAFHWQLRDADGTPFGDVRWMIVGVGGLPTAVSPPTPTPSNQTVKFGMNVNINNGHPMDAKRMNGLGWVRFVYWASREKNTPEQAYQKRYRNIIQTYANQGIGSLIILHQDTYWGTAPWDNGDWDGYAKQFAEACGRVARVCAEFGDKVAYQIHNEQDSGFGDDAGYPNPSAIGIAPANYAKILQPAAAAIKQAHPNAPVIFGGLKTGPGNALEYVRQVQNALAGKLPVDALAYHPYGRYIKLALFNFGSIGKLADALNMFKQAYPQMPLWITEVGAAADTQIGAEHYANIATYMREFVDELANNYADYVQALIWFGWTDIMRNSGINTADNKPKAHVFDAYAAMRDRYKGRAKSVGLFDDLSEATFVSFTSTQTNLDAVPAKSTFTCRWTFKNSGTTTWDKGFKLVYVKRGANPEAMTSKQSYTLPKAGGFSKLEPDETAVFTLNLTAPEQSGRSYRSFWQIRDPDNKPFAHFYVDITVVPAPTVGTSARTPDMKFVADHTIPDNEQMVAGTDFDKQWRVRNTGKRHWGDGFHLAYVEGDFQMGRSNASHVVPAAKPGEEVILTVPMTAPQGKSGSVASFWRLKDDRGNFFGDPLSAKIVVTTAVSDTPTNNTPLARLLADPSLWYSQLDPKWQRDQLGYGRQTIGTWGCLMTCMAMALSVHGLRINPQELNQRLKNTAPNQGGFKKGESITPFLAPSYLGGLQYNKNVQSWPNKKVAWAVWTGENPISRIDKALARGHIVVAQVDTKLNTAIVDQHWAIIVNRTGDDYQIIDPLTPANAANRITSLKAKYMRTQPSASVETNLRNAIISTMVYTKGNGSGN</sequence>
<evidence type="ECO:0000259" key="4">
    <source>
        <dbReference type="Pfam" id="PF13529"/>
    </source>
</evidence>
<evidence type="ECO:0000313" key="6">
    <source>
        <dbReference type="EMBL" id="VAW32640.1"/>
    </source>
</evidence>
<accession>A0A3B0UUN4</accession>
<evidence type="ECO:0000256" key="2">
    <source>
        <dbReference type="ARBA" id="ARBA00023295"/>
    </source>
</evidence>
<evidence type="ECO:0000256" key="1">
    <source>
        <dbReference type="ARBA" id="ARBA00022801"/>
    </source>
</evidence>
<dbReference type="AlphaFoldDB" id="A0A3B0UUN4"/>
<dbReference type="Pfam" id="PF00150">
    <property type="entry name" value="Cellulase"/>
    <property type="match status" value="1"/>
</dbReference>
<protein>
    <recommendedName>
        <fullName evidence="7">Next to BRCA1 central domain-containing protein</fullName>
    </recommendedName>
</protein>
<dbReference type="PANTHER" id="PTHR20930:SF0">
    <property type="entry name" value="PROTEIN ILRUN"/>
    <property type="match status" value="1"/>
</dbReference>
<dbReference type="GO" id="GO:0004553">
    <property type="term" value="F:hydrolase activity, hydrolyzing O-glycosyl compounds"/>
    <property type="evidence" value="ECO:0007669"/>
    <property type="project" value="InterPro"/>
</dbReference>
<dbReference type="InterPro" id="IPR039564">
    <property type="entry name" value="Peptidase_C39-like"/>
</dbReference>
<feature type="domain" description="Nbr1 FW" evidence="5">
    <location>
        <begin position="24"/>
        <end position="126"/>
    </location>
</feature>
<gene>
    <name evidence="6" type="ORF">MNBD_CHLOROFLEXI01-2451</name>
</gene>
<dbReference type="EMBL" id="UOEU01000377">
    <property type="protein sequence ID" value="VAW32640.1"/>
    <property type="molecule type" value="Genomic_DNA"/>
</dbReference>
<dbReference type="SUPFAM" id="SSF51445">
    <property type="entry name" value="(Trans)glycosidases"/>
    <property type="match status" value="1"/>
</dbReference>